<evidence type="ECO:0000313" key="3">
    <source>
        <dbReference type="EMBL" id="KAH9521178.1"/>
    </source>
</evidence>
<gene>
    <name evidence="3" type="ORF">DERF_004851</name>
</gene>
<dbReference type="InterPro" id="IPR038717">
    <property type="entry name" value="Tc1-like_DDE_dom"/>
</dbReference>
<dbReference type="Pfam" id="PF13358">
    <property type="entry name" value="DDE_3"/>
    <property type="match status" value="1"/>
</dbReference>
<evidence type="ECO:0000259" key="2">
    <source>
        <dbReference type="Pfam" id="PF13358"/>
    </source>
</evidence>
<dbReference type="InterPro" id="IPR009057">
    <property type="entry name" value="Homeodomain-like_sf"/>
</dbReference>
<organism evidence="3 4">
    <name type="scientific">Dermatophagoides farinae</name>
    <name type="common">American house dust mite</name>
    <dbReference type="NCBI Taxonomy" id="6954"/>
    <lineage>
        <taxon>Eukaryota</taxon>
        <taxon>Metazoa</taxon>
        <taxon>Ecdysozoa</taxon>
        <taxon>Arthropoda</taxon>
        <taxon>Chelicerata</taxon>
        <taxon>Arachnida</taxon>
        <taxon>Acari</taxon>
        <taxon>Acariformes</taxon>
        <taxon>Sarcoptiformes</taxon>
        <taxon>Astigmata</taxon>
        <taxon>Psoroptidia</taxon>
        <taxon>Analgoidea</taxon>
        <taxon>Pyroglyphidae</taxon>
        <taxon>Dermatophagoidinae</taxon>
        <taxon>Dermatophagoides</taxon>
    </lineage>
</organism>
<comment type="caution">
    <text evidence="3">The sequence shown here is derived from an EMBL/GenBank/DDBJ whole genome shotgun (WGS) entry which is preliminary data.</text>
</comment>
<dbReference type="PANTHER" id="PTHR46068">
    <property type="entry name" value="PROTEIN CBG27172"/>
    <property type="match status" value="1"/>
</dbReference>
<protein>
    <recommendedName>
        <fullName evidence="2">Tc1-like transposase DDE domain-containing protein</fullName>
    </recommendedName>
</protein>
<dbReference type="InterPro" id="IPR036397">
    <property type="entry name" value="RNaseH_sf"/>
</dbReference>
<dbReference type="EMBL" id="ASGP02000002">
    <property type="protein sequence ID" value="KAH9521178.1"/>
    <property type="molecule type" value="Genomic_DNA"/>
</dbReference>
<keyword evidence="4" id="KW-1185">Reference proteome</keyword>
<dbReference type="SUPFAM" id="SSF46689">
    <property type="entry name" value="Homeodomain-like"/>
    <property type="match status" value="1"/>
</dbReference>
<evidence type="ECO:0000256" key="1">
    <source>
        <dbReference type="ARBA" id="ARBA00004123"/>
    </source>
</evidence>
<dbReference type="Proteomes" id="UP000790347">
    <property type="component" value="Unassembled WGS sequence"/>
</dbReference>
<dbReference type="AlphaFoldDB" id="A0A922I876"/>
<evidence type="ECO:0000313" key="4">
    <source>
        <dbReference type="Proteomes" id="UP000790347"/>
    </source>
</evidence>
<accession>A0A922I876</accession>
<reference evidence="3" key="2">
    <citation type="journal article" date="2022" name="Res Sq">
        <title>Comparative Genomics Reveals Insights into the Divergent Evolution of Astigmatic Mites and Household Pest Adaptations.</title>
        <authorList>
            <person name="Xiong Q."/>
            <person name="Wan A.T.-Y."/>
            <person name="Liu X.-Y."/>
            <person name="Fung C.S.-H."/>
            <person name="Xiao X."/>
            <person name="Malainual N."/>
            <person name="Hou J."/>
            <person name="Wang L."/>
            <person name="Wang M."/>
            <person name="Yang K."/>
            <person name="Cui Y."/>
            <person name="Leung E."/>
            <person name="Nong W."/>
            <person name="Shin S.-K."/>
            <person name="Au S."/>
            <person name="Jeong K.Y."/>
            <person name="Chew F.T."/>
            <person name="Hui J."/>
            <person name="Leung T.F."/>
            <person name="Tungtrongchitr A."/>
            <person name="Zhong N."/>
            <person name="Liu Z."/>
            <person name="Tsui S."/>
        </authorList>
    </citation>
    <scope>NUCLEOTIDE SEQUENCE</scope>
    <source>
        <strain evidence="3">Derf</strain>
        <tissue evidence="3">Whole organism</tissue>
    </source>
</reference>
<dbReference type="Gene3D" id="1.10.10.60">
    <property type="entry name" value="Homeodomain-like"/>
    <property type="match status" value="1"/>
</dbReference>
<comment type="subcellular location">
    <subcellularLocation>
        <location evidence="1">Nucleus</location>
    </subcellularLocation>
</comment>
<dbReference type="GO" id="GO:0003676">
    <property type="term" value="F:nucleic acid binding"/>
    <property type="evidence" value="ECO:0007669"/>
    <property type="project" value="InterPro"/>
</dbReference>
<feature type="domain" description="Tc1-like transposase DDE" evidence="2">
    <location>
        <begin position="164"/>
        <end position="315"/>
    </location>
</feature>
<dbReference type="PANTHER" id="PTHR46068:SF1">
    <property type="entry name" value="TRANSPOSASE IS30-LIKE HTH DOMAIN-CONTAINING PROTEIN"/>
    <property type="match status" value="1"/>
</dbReference>
<proteinExistence type="predicted"/>
<sequence length="362" mass="41653">MKTPNIKKQNILCKRRKVQELFKKKLAISEIARQTGMARSNVYRWIKRDSILDKPKIKKSKKITDSIEKMIESEMRDKIGVGTRRVAKCLKKTFESTGSSRTISRSTIQRHLKQTEWGKIVRRIKNKPLLSKKNIEDRLNFCEIIEKAGYLCTKRLGQELRSHILFTDESVIELHPHINSNNAVIRTSDKKSIPVNSVPKKSEKIMVVGGICSRGKTPLLVFNSGLRINAAMYQEAILPVYFEFMKNKTFFPSERKIMFQQDMAPAHSAKSTMKLIEGAGFKTWGKGVWPGNSPDLNVIEHMWNELQESVFIAPRPTNIAELKTRVNEKWNSITVDYLKKLVESFPARIVECQTNLGNVTRY</sequence>
<dbReference type="GO" id="GO:0005634">
    <property type="term" value="C:nucleus"/>
    <property type="evidence" value="ECO:0007669"/>
    <property type="project" value="UniProtKB-SubCell"/>
</dbReference>
<name>A0A922I876_DERFA</name>
<reference evidence="3" key="1">
    <citation type="submission" date="2013-05" db="EMBL/GenBank/DDBJ databases">
        <authorList>
            <person name="Yim A.K.Y."/>
            <person name="Chan T.F."/>
            <person name="Ji K.M."/>
            <person name="Liu X.Y."/>
            <person name="Zhou J.W."/>
            <person name="Li R.Q."/>
            <person name="Yang K.Y."/>
            <person name="Li J."/>
            <person name="Li M."/>
            <person name="Law P.T.W."/>
            <person name="Wu Y.L."/>
            <person name="Cai Z.L."/>
            <person name="Qin H."/>
            <person name="Bao Y."/>
            <person name="Leung R.K.K."/>
            <person name="Ng P.K.S."/>
            <person name="Zou J."/>
            <person name="Zhong X.J."/>
            <person name="Ran P.X."/>
            <person name="Zhong N.S."/>
            <person name="Liu Z.G."/>
            <person name="Tsui S.K.W."/>
        </authorList>
    </citation>
    <scope>NUCLEOTIDE SEQUENCE</scope>
    <source>
        <strain evidence="3">Derf</strain>
        <tissue evidence="3">Whole organism</tissue>
    </source>
</reference>
<dbReference type="Gene3D" id="3.30.420.10">
    <property type="entry name" value="Ribonuclease H-like superfamily/Ribonuclease H"/>
    <property type="match status" value="1"/>
</dbReference>